<evidence type="ECO:0000256" key="9">
    <source>
        <dbReference type="ARBA" id="ARBA00022857"/>
    </source>
</evidence>
<feature type="binding site" evidence="14">
    <location>
        <position position="209"/>
    </location>
    <ligand>
        <name>substrate</name>
    </ligand>
</feature>
<feature type="domain" description="CMP/dCMP-type deaminase" evidence="17">
    <location>
        <begin position="4"/>
        <end position="126"/>
    </location>
</feature>
<protein>
    <recommendedName>
        <fullName evidence="12">Riboflavin biosynthesis protein RibD</fullName>
    </recommendedName>
    <domain>
        <recommendedName>
            <fullName evidence="12">Diaminohydroxyphosphoribosylaminopyrimidine deaminase</fullName>
            <shortName evidence="12">DRAP deaminase</shortName>
            <ecNumber evidence="12">3.5.4.26</ecNumber>
        </recommendedName>
        <alternativeName>
            <fullName evidence="12">Riboflavin-specific deaminase</fullName>
        </alternativeName>
    </domain>
    <domain>
        <recommendedName>
            <fullName evidence="12">5-amino-6-(5-phosphoribosylamino)uracil reductase</fullName>
            <ecNumber evidence="12">1.1.1.193</ecNumber>
        </recommendedName>
        <alternativeName>
            <fullName evidence="12">HTP reductase</fullName>
        </alternativeName>
    </domain>
</protein>
<dbReference type="UniPathway" id="UPA00275">
    <property type="reaction ID" value="UER00401"/>
</dbReference>
<dbReference type="PROSITE" id="PS00903">
    <property type="entry name" value="CYT_DCMP_DEAMINASES_1"/>
    <property type="match status" value="1"/>
</dbReference>
<dbReference type="PANTHER" id="PTHR38011">
    <property type="entry name" value="DIHYDROFOLATE REDUCTASE FAMILY PROTEIN (AFU_ORTHOLOGUE AFUA_8G06820)"/>
    <property type="match status" value="1"/>
</dbReference>
<dbReference type="GO" id="GO:0008703">
    <property type="term" value="F:5-amino-6-(5-phosphoribosylamino)uracil reductase activity"/>
    <property type="evidence" value="ECO:0007669"/>
    <property type="project" value="UniProtKB-EC"/>
</dbReference>
<keyword evidence="10 12" id="KW-0560">Oxidoreductase</keyword>
<evidence type="ECO:0000256" key="3">
    <source>
        <dbReference type="ARBA" id="ARBA00004910"/>
    </source>
</evidence>
<dbReference type="InterPro" id="IPR024072">
    <property type="entry name" value="DHFR-like_dom_sf"/>
</dbReference>
<dbReference type="GO" id="GO:0008835">
    <property type="term" value="F:diaminohydroxyphosphoribosylaminopyrimidine deaminase activity"/>
    <property type="evidence" value="ECO:0007669"/>
    <property type="project" value="UniProtKB-EC"/>
</dbReference>
<dbReference type="RefSeq" id="WP_145634557.1">
    <property type="nucleotide sequence ID" value="NZ_VIWP01000002.1"/>
</dbReference>
<dbReference type="Pfam" id="PF01872">
    <property type="entry name" value="RibD_C"/>
    <property type="match status" value="1"/>
</dbReference>
<evidence type="ECO:0000256" key="1">
    <source>
        <dbReference type="ARBA" id="ARBA00002151"/>
    </source>
</evidence>
<evidence type="ECO:0000256" key="4">
    <source>
        <dbReference type="ARBA" id="ARBA00005259"/>
    </source>
</evidence>
<feature type="region of interest" description="Disordered" evidence="16">
    <location>
        <begin position="370"/>
        <end position="389"/>
    </location>
</feature>
<feature type="binding site" evidence="15">
    <location>
        <position position="87"/>
    </location>
    <ligand>
        <name>Zn(2+)</name>
        <dbReference type="ChEBI" id="CHEBI:29105"/>
        <note>catalytic</note>
    </ligand>
</feature>
<keyword evidence="6 12" id="KW-0686">Riboflavin biosynthesis</keyword>
<dbReference type="AlphaFoldDB" id="A0A561R2A3"/>
<name>A0A561R2A3_9HYPH</name>
<dbReference type="GO" id="GO:0008270">
    <property type="term" value="F:zinc ion binding"/>
    <property type="evidence" value="ECO:0007669"/>
    <property type="project" value="InterPro"/>
</dbReference>
<comment type="catalytic activity">
    <reaction evidence="12">
        <text>5-amino-6-(5-phospho-D-ribitylamino)uracil + NADP(+) = 5-amino-6-(5-phospho-D-ribosylamino)uracil + NADPH + H(+)</text>
        <dbReference type="Rhea" id="RHEA:17845"/>
        <dbReference type="ChEBI" id="CHEBI:15378"/>
        <dbReference type="ChEBI" id="CHEBI:57783"/>
        <dbReference type="ChEBI" id="CHEBI:58349"/>
        <dbReference type="ChEBI" id="CHEBI:58421"/>
        <dbReference type="ChEBI" id="CHEBI:58453"/>
        <dbReference type="EC" id="1.1.1.193"/>
    </reaction>
</comment>
<accession>A0A561R2A3</accession>
<dbReference type="InterPro" id="IPR016193">
    <property type="entry name" value="Cytidine_deaminase-like"/>
</dbReference>
<feature type="binding site" evidence="14">
    <location>
        <position position="157"/>
    </location>
    <ligand>
        <name>NADP(+)</name>
        <dbReference type="ChEBI" id="CHEBI:58349"/>
    </ligand>
</feature>
<evidence type="ECO:0000256" key="15">
    <source>
        <dbReference type="PIRSR" id="PIRSR006769-3"/>
    </source>
</evidence>
<evidence type="ECO:0000256" key="2">
    <source>
        <dbReference type="ARBA" id="ARBA00004882"/>
    </source>
</evidence>
<feature type="binding site" evidence="14">
    <location>
        <position position="198"/>
    </location>
    <ligand>
        <name>NADP(+)</name>
        <dbReference type="ChEBI" id="CHEBI:58349"/>
    </ligand>
</feature>
<evidence type="ECO:0000256" key="10">
    <source>
        <dbReference type="ARBA" id="ARBA00023002"/>
    </source>
</evidence>
<feature type="active site" description="Proton donor" evidence="13">
    <location>
        <position position="55"/>
    </location>
</feature>
<dbReference type="InterPro" id="IPR050765">
    <property type="entry name" value="Riboflavin_Biosynth_HTPR"/>
</dbReference>
<dbReference type="EMBL" id="VIWP01000002">
    <property type="protein sequence ID" value="TWF56731.1"/>
    <property type="molecule type" value="Genomic_DNA"/>
</dbReference>
<evidence type="ECO:0000256" key="12">
    <source>
        <dbReference type="PIRNR" id="PIRNR006769"/>
    </source>
</evidence>
<sequence length="405" mass="42947">MSAAEDARYMAAALRLSLWHEGQTETNPSVGCVIVRDGAIVGAAVTAVGGRPHAETQALAIAGEKARGATVYVTLEPCAHYGRTPPCANALVAAGVGRVVICLVDPDPRVAGHGIAILKEAGIKVETGLLESQGRRALAAYLSRQVRKRPYVTLKLAVSLDGMLGRRGEEVSITGPLARAQVHVLRAESDAILVGIGTVRCDDPELTVRLPGMRDRSPVRIILDRRLELPLDSNLVRSARVVPVIAASVGALPATAQPSSSMGKGRASVSFCRCGEEQKHIYVAQDVTGQTWNETEAAPISDDPARNALLDAGVHIIDARDLADLLYTLTEHGISSLFVEGGAAVARAFLDADLVDRVIVSQGPVTIGEGGLESPLTPSDMPEKFRPVRKDMFGPDSSYEFERGF</sequence>
<dbReference type="PROSITE" id="PS51747">
    <property type="entry name" value="CYT_DCMP_DEAMINASES_2"/>
    <property type="match status" value="1"/>
</dbReference>
<evidence type="ECO:0000256" key="14">
    <source>
        <dbReference type="PIRSR" id="PIRSR006769-2"/>
    </source>
</evidence>
<dbReference type="EC" id="1.1.1.193" evidence="12"/>
<dbReference type="SUPFAM" id="SSF53927">
    <property type="entry name" value="Cytidine deaminase-like"/>
    <property type="match status" value="1"/>
</dbReference>
<dbReference type="Gene3D" id="3.40.430.10">
    <property type="entry name" value="Dihydrofolate Reductase, subunit A"/>
    <property type="match status" value="1"/>
</dbReference>
<dbReference type="Gene3D" id="3.40.140.10">
    <property type="entry name" value="Cytidine Deaminase, domain 2"/>
    <property type="match status" value="1"/>
</dbReference>
<dbReference type="NCBIfam" id="TIGR00326">
    <property type="entry name" value="eubact_ribD"/>
    <property type="match status" value="1"/>
</dbReference>
<evidence type="ECO:0000256" key="11">
    <source>
        <dbReference type="ARBA" id="ARBA00023268"/>
    </source>
</evidence>
<feature type="binding site" evidence="15">
    <location>
        <position position="78"/>
    </location>
    <ligand>
        <name>Zn(2+)</name>
        <dbReference type="ChEBI" id="CHEBI:29105"/>
        <note>catalytic</note>
    </ligand>
</feature>
<evidence type="ECO:0000256" key="8">
    <source>
        <dbReference type="ARBA" id="ARBA00022833"/>
    </source>
</evidence>
<dbReference type="PANTHER" id="PTHR38011:SF7">
    <property type="entry name" value="2,5-DIAMINO-6-RIBOSYLAMINO-4(3H)-PYRIMIDINONE 5'-PHOSPHATE REDUCTASE"/>
    <property type="match status" value="1"/>
</dbReference>
<comment type="function">
    <text evidence="1 12">Converts 2,5-diamino-6-(ribosylamino)-4(3h)-pyrimidinone 5'-phosphate into 5-amino-6-(ribosylamino)-2,4(1h,3h)-pyrimidinedione 5'-phosphate.</text>
</comment>
<dbReference type="InterPro" id="IPR002734">
    <property type="entry name" value="RibDG_C"/>
</dbReference>
<feature type="binding site" evidence="14">
    <location>
        <position position="186"/>
    </location>
    <ligand>
        <name>substrate</name>
    </ligand>
</feature>
<comment type="similarity">
    <text evidence="5 12">In the C-terminal section; belongs to the HTP reductase family.</text>
</comment>
<comment type="pathway">
    <text evidence="3 12">Cofactor biosynthesis; riboflavin biosynthesis; 5-amino-6-(D-ribitylamino)uracil from GTP: step 3/4.</text>
</comment>
<dbReference type="CDD" id="cd01284">
    <property type="entry name" value="Riboflavin_deaminase-reductase"/>
    <property type="match status" value="1"/>
</dbReference>
<keyword evidence="11" id="KW-0511">Multifunctional enzyme</keyword>
<keyword evidence="12" id="KW-0378">Hydrolase</keyword>
<evidence type="ECO:0000256" key="7">
    <source>
        <dbReference type="ARBA" id="ARBA00022723"/>
    </source>
</evidence>
<keyword evidence="9 12" id="KW-0521">NADP</keyword>
<comment type="catalytic activity">
    <reaction evidence="12">
        <text>2,5-diamino-6-hydroxy-4-(5-phosphoribosylamino)-pyrimidine + H2O + H(+) = 5-amino-6-(5-phospho-D-ribosylamino)uracil + NH4(+)</text>
        <dbReference type="Rhea" id="RHEA:21868"/>
        <dbReference type="ChEBI" id="CHEBI:15377"/>
        <dbReference type="ChEBI" id="CHEBI:15378"/>
        <dbReference type="ChEBI" id="CHEBI:28938"/>
        <dbReference type="ChEBI" id="CHEBI:58453"/>
        <dbReference type="ChEBI" id="CHEBI:58614"/>
        <dbReference type="EC" id="3.5.4.26"/>
    </reaction>
</comment>
<dbReference type="InterPro" id="IPR004794">
    <property type="entry name" value="Eubact_RibD"/>
</dbReference>
<gene>
    <name evidence="18" type="ORF">FHW37_102370</name>
</gene>
<keyword evidence="7 12" id="KW-0479">Metal-binding</keyword>
<feature type="binding site" evidence="15">
    <location>
        <position position="53"/>
    </location>
    <ligand>
        <name>Zn(2+)</name>
        <dbReference type="ChEBI" id="CHEBI:29105"/>
        <note>catalytic</note>
    </ligand>
</feature>
<evidence type="ECO:0000256" key="5">
    <source>
        <dbReference type="ARBA" id="ARBA00007417"/>
    </source>
</evidence>
<evidence type="ECO:0000313" key="19">
    <source>
        <dbReference type="Proteomes" id="UP000320653"/>
    </source>
</evidence>
<evidence type="ECO:0000256" key="6">
    <source>
        <dbReference type="ARBA" id="ARBA00022619"/>
    </source>
</evidence>
<proteinExistence type="inferred from homology"/>
<comment type="similarity">
    <text evidence="4 12">In the N-terminal section; belongs to the cytidine and deoxycytidylate deaminase family.</text>
</comment>
<comment type="cofactor">
    <cofactor evidence="12 15">
        <name>Zn(2+)</name>
        <dbReference type="ChEBI" id="CHEBI:29105"/>
    </cofactor>
    <text evidence="12 15">Binds 1 zinc ion.</text>
</comment>
<keyword evidence="19" id="KW-1185">Reference proteome</keyword>
<keyword evidence="8 12" id="KW-0862">Zinc</keyword>
<reference evidence="18 19" key="1">
    <citation type="submission" date="2019-06" db="EMBL/GenBank/DDBJ databases">
        <title>Sorghum-associated microbial communities from plants grown in Nebraska, USA.</title>
        <authorList>
            <person name="Schachtman D."/>
        </authorList>
    </citation>
    <scope>NUCLEOTIDE SEQUENCE [LARGE SCALE GENOMIC DNA]</scope>
    <source>
        <strain evidence="18 19">1225</strain>
    </source>
</reference>
<evidence type="ECO:0000256" key="13">
    <source>
        <dbReference type="PIRSR" id="PIRSR006769-1"/>
    </source>
</evidence>
<dbReference type="EC" id="3.5.4.26" evidence="12"/>
<organism evidence="18 19">
    <name type="scientific">Neorhizobium alkalisoli</name>
    <dbReference type="NCBI Taxonomy" id="528178"/>
    <lineage>
        <taxon>Bacteria</taxon>
        <taxon>Pseudomonadati</taxon>
        <taxon>Pseudomonadota</taxon>
        <taxon>Alphaproteobacteria</taxon>
        <taxon>Hyphomicrobiales</taxon>
        <taxon>Rhizobiaceae</taxon>
        <taxon>Rhizobium/Agrobacterium group</taxon>
        <taxon>Neorhizobium</taxon>
    </lineage>
</organism>
<evidence type="ECO:0000259" key="17">
    <source>
        <dbReference type="PROSITE" id="PS51747"/>
    </source>
</evidence>
<comment type="pathway">
    <text evidence="2 12">Cofactor biosynthesis; riboflavin biosynthesis; 5-amino-6-(D-ribitylamino)uracil from GTP: step 2/4.</text>
</comment>
<feature type="binding site" evidence="14">
    <location>
        <position position="206"/>
    </location>
    <ligand>
        <name>substrate</name>
    </ligand>
</feature>
<dbReference type="InterPro" id="IPR002125">
    <property type="entry name" value="CMP_dCMP_dom"/>
</dbReference>
<feature type="binding site" evidence="14">
    <location>
        <position position="202"/>
    </location>
    <ligand>
        <name>NADP(+)</name>
        <dbReference type="ChEBI" id="CHEBI:58349"/>
    </ligand>
</feature>
<dbReference type="InterPro" id="IPR016192">
    <property type="entry name" value="APOBEC/CMP_deaminase_Zn-bd"/>
</dbReference>
<dbReference type="Proteomes" id="UP000320653">
    <property type="component" value="Unassembled WGS sequence"/>
</dbReference>
<dbReference type="SUPFAM" id="SSF53597">
    <property type="entry name" value="Dihydrofolate reductase-like"/>
    <property type="match status" value="1"/>
</dbReference>
<dbReference type="GO" id="GO:0009231">
    <property type="term" value="P:riboflavin biosynthetic process"/>
    <property type="evidence" value="ECO:0007669"/>
    <property type="project" value="UniProtKB-UniPathway"/>
</dbReference>
<dbReference type="PIRSF" id="PIRSF006769">
    <property type="entry name" value="RibD"/>
    <property type="match status" value="1"/>
</dbReference>
<evidence type="ECO:0000256" key="16">
    <source>
        <dbReference type="SAM" id="MobiDB-lite"/>
    </source>
</evidence>
<dbReference type="OrthoDB" id="9800865at2"/>
<dbReference type="Pfam" id="PF00383">
    <property type="entry name" value="dCMP_cyt_deam_1"/>
    <property type="match status" value="1"/>
</dbReference>
<evidence type="ECO:0000313" key="18">
    <source>
        <dbReference type="EMBL" id="TWF56731.1"/>
    </source>
</evidence>
<comment type="caution">
    <text evidence="18">The sequence shown here is derived from an EMBL/GenBank/DDBJ whole genome shotgun (WGS) entry which is preliminary data.</text>
</comment>